<accession>K3UTT0</accession>
<dbReference type="Proteomes" id="UP000007978">
    <property type="component" value="Chromosome 3"/>
</dbReference>
<comment type="caution">
    <text evidence="2">The sequence shown here is derived from an EMBL/GenBank/DDBJ whole genome shotgun (WGS) entry which is preliminary data.</text>
</comment>
<evidence type="ECO:0000256" key="1">
    <source>
        <dbReference type="SAM" id="SignalP"/>
    </source>
</evidence>
<gene>
    <name evidence="2" type="ORF">FPSE_04081</name>
</gene>
<keyword evidence="3" id="KW-1185">Reference proteome</keyword>
<dbReference type="KEGG" id="fpu:FPSE_04081"/>
<keyword evidence="1" id="KW-0732">Signal</keyword>
<evidence type="ECO:0000313" key="2">
    <source>
        <dbReference type="EMBL" id="EKJ75901.1"/>
    </source>
</evidence>
<dbReference type="AlphaFoldDB" id="K3UTT0"/>
<dbReference type="GeneID" id="20362699"/>
<proteinExistence type="predicted"/>
<dbReference type="RefSeq" id="XP_009255474.1">
    <property type="nucleotide sequence ID" value="XM_009257199.1"/>
</dbReference>
<organism evidence="2 3">
    <name type="scientific">Fusarium pseudograminearum (strain CS3096)</name>
    <name type="common">Wheat and barley crown-rot fungus</name>
    <dbReference type="NCBI Taxonomy" id="1028729"/>
    <lineage>
        <taxon>Eukaryota</taxon>
        <taxon>Fungi</taxon>
        <taxon>Dikarya</taxon>
        <taxon>Ascomycota</taxon>
        <taxon>Pezizomycotina</taxon>
        <taxon>Sordariomycetes</taxon>
        <taxon>Hypocreomycetidae</taxon>
        <taxon>Hypocreales</taxon>
        <taxon>Nectriaceae</taxon>
        <taxon>Fusarium</taxon>
    </lineage>
</organism>
<evidence type="ECO:0000313" key="3">
    <source>
        <dbReference type="Proteomes" id="UP000007978"/>
    </source>
</evidence>
<feature type="chain" id="PRO_5003866673" evidence="1">
    <location>
        <begin position="20"/>
        <end position="136"/>
    </location>
</feature>
<protein>
    <submittedName>
        <fullName evidence="2">Uncharacterized protein</fullName>
    </submittedName>
</protein>
<feature type="signal peptide" evidence="1">
    <location>
        <begin position="1"/>
        <end position="19"/>
    </location>
</feature>
<dbReference type="eggNOG" id="ENOG502REG0">
    <property type="taxonomic scope" value="Eukaryota"/>
</dbReference>
<reference evidence="2 3" key="1">
    <citation type="journal article" date="2012" name="PLoS Pathog.">
        <title>Comparative pathogenomics reveals horizontally acquired novel virulence genes in fungi infecting cereal hosts.</title>
        <authorList>
            <person name="Gardiner D.M."/>
            <person name="McDonald M.C."/>
            <person name="Covarelli L."/>
            <person name="Solomon P.S."/>
            <person name="Rusu A.G."/>
            <person name="Marshall M."/>
            <person name="Kazan K."/>
            <person name="Chakraborty S."/>
            <person name="McDonald B.A."/>
            <person name="Manners J.M."/>
        </authorList>
    </citation>
    <scope>NUCLEOTIDE SEQUENCE [LARGE SCALE GENOMIC DNA]</scope>
    <source>
        <strain evidence="2 3">CS3096</strain>
    </source>
</reference>
<name>K3UTT0_FUSPC</name>
<dbReference type="EMBL" id="AFNW01000081">
    <property type="protein sequence ID" value="EKJ75901.1"/>
    <property type="molecule type" value="Genomic_DNA"/>
</dbReference>
<sequence>MQTKSFFTTLLALLPAVQAFEFTGPDPSVDLDFRKEITITWNGKVGKDVSPKLDLEWYAEPDKLHKIGSEITRNVADVYLSDRQYKVKFGKNTNGLLRPYAKELAADKLFSFRAIFRDGEEDVTYYSQNYTVVGLE</sequence>
<dbReference type="HOGENOM" id="CLU_135736_0_0_1"/>
<dbReference type="OrthoDB" id="5043844at2759"/>